<protein>
    <recommendedName>
        <fullName evidence="3">Transposase</fullName>
    </recommendedName>
</protein>
<gene>
    <name evidence="1" type="ORF">MRATA1EN1_LOCUS30779</name>
</gene>
<evidence type="ECO:0000313" key="1">
    <source>
        <dbReference type="EMBL" id="CAI9149161.1"/>
    </source>
</evidence>
<keyword evidence="2" id="KW-1185">Reference proteome</keyword>
<sequence length="94" mass="10941">MCACHLARDFFAEALCARPTLKGRDTKSRTERTIRINTQILQLSTRTRIPNTQRRIRFAAELYGTYVDVESLIGNLCPAYIIRYKERRLRPPAL</sequence>
<reference evidence="1" key="1">
    <citation type="submission" date="2023-04" db="EMBL/GenBank/DDBJ databases">
        <authorList>
            <consortium name="ELIXIR-Norway"/>
        </authorList>
    </citation>
    <scope>NUCLEOTIDE SEQUENCE [LARGE SCALE GENOMIC DNA]</scope>
</reference>
<evidence type="ECO:0008006" key="3">
    <source>
        <dbReference type="Google" id="ProtNLM"/>
    </source>
</evidence>
<accession>A0ABN8XNJ4</accession>
<proteinExistence type="predicted"/>
<organism evidence="1 2">
    <name type="scientific">Rangifer tarandus platyrhynchus</name>
    <name type="common">Svalbard reindeer</name>
    <dbReference type="NCBI Taxonomy" id="3082113"/>
    <lineage>
        <taxon>Eukaryota</taxon>
        <taxon>Metazoa</taxon>
        <taxon>Chordata</taxon>
        <taxon>Craniata</taxon>
        <taxon>Vertebrata</taxon>
        <taxon>Euteleostomi</taxon>
        <taxon>Mammalia</taxon>
        <taxon>Eutheria</taxon>
        <taxon>Laurasiatheria</taxon>
        <taxon>Artiodactyla</taxon>
        <taxon>Ruminantia</taxon>
        <taxon>Pecora</taxon>
        <taxon>Cervidae</taxon>
        <taxon>Odocoileinae</taxon>
        <taxon>Rangifer</taxon>
    </lineage>
</organism>
<dbReference type="Proteomes" id="UP001176941">
    <property type="component" value="Unassembled WGS sequence"/>
</dbReference>
<dbReference type="EMBL" id="CATKSN020000155">
    <property type="protein sequence ID" value="CAI9149161.1"/>
    <property type="molecule type" value="Genomic_DNA"/>
</dbReference>
<evidence type="ECO:0000313" key="2">
    <source>
        <dbReference type="Proteomes" id="UP001176941"/>
    </source>
</evidence>
<name>A0ABN8XNJ4_RANTA</name>
<comment type="caution">
    <text evidence="1">The sequence shown here is derived from an EMBL/GenBank/DDBJ whole genome shotgun (WGS) entry which is preliminary data.</text>
</comment>